<dbReference type="Gene3D" id="3.30.420.10">
    <property type="entry name" value="Ribonuclease H-like superfamily/Ribonuclease H"/>
    <property type="match status" value="1"/>
</dbReference>
<reference evidence="3 4" key="1">
    <citation type="submission" date="2017-03" db="EMBL/GenBank/DDBJ databases">
        <authorList>
            <person name="Afonso C.L."/>
            <person name="Miller P.J."/>
            <person name="Scott M.A."/>
            <person name="Spackman E."/>
            <person name="Goraichik I."/>
            <person name="Dimitrov K.M."/>
            <person name="Suarez D.L."/>
            <person name="Swayne D.E."/>
        </authorList>
    </citation>
    <scope>NUCLEOTIDE SEQUENCE [LARGE SCALE GENOMIC DNA]</scope>
    <source>
        <strain evidence="3 4">CECT 8367</strain>
    </source>
</reference>
<keyword evidence="5" id="KW-1185">Reference proteome</keyword>
<dbReference type="EMBL" id="FWFY01000008">
    <property type="protein sequence ID" value="SLN57338.1"/>
    <property type="molecule type" value="Genomic_DNA"/>
</dbReference>
<dbReference type="NCBIfam" id="NF033594">
    <property type="entry name" value="transpos_ISNCY_2"/>
    <property type="match status" value="1"/>
</dbReference>
<dbReference type="EMBL" id="PYGB01000007">
    <property type="protein sequence ID" value="PSK85771.1"/>
    <property type="molecule type" value="Genomic_DNA"/>
</dbReference>
<accession>A0A1X6ZNY6</accession>
<dbReference type="Proteomes" id="UP000240624">
    <property type="component" value="Unassembled WGS sequence"/>
</dbReference>
<dbReference type="PANTHER" id="PTHR35004:SF7">
    <property type="entry name" value="INTEGRASE PROTEIN"/>
    <property type="match status" value="1"/>
</dbReference>
<sequence>MVRRGSGTGPAPNSRIHAAKRDYALSLIRESYADFGPTLAAKRLRDDHGPMVSRETLRKLMVEDGLWLSREQRRAFLRPRLRRECFGELIQIDGSEHRWFEDRGDYCTLLVFFDDATGTLKVLRFVTSESTFSYFEALERYLVQHGRPVAFYSDKHPVFRVPKPSDHMTGMTQFGRAQAELQIEILCAHSSQAKGRVERANRTLPDRLVKELRLAGISDIAAANAFLPGFVARYNAKFAKPAAGYPKNATSANFQTTISRRSATG</sequence>
<gene>
    <name evidence="2" type="ORF">CLV79_1071</name>
    <name evidence="3" type="ORF">LOS8367_02739</name>
</gene>
<organism evidence="3 4">
    <name type="scientific">Limimaricola soesokkakensis</name>
    <dbReference type="NCBI Taxonomy" id="1343159"/>
    <lineage>
        <taxon>Bacteria</taxon>
        <taxon>Pseudomonadati</taxon>
        <taxon>Pseudomonadota</taxon>
        <taxon>Alphaproteobacteria</taxon>
        <taxon>Rhodobacterales</taxon>
        <taxon>Paracoccaceae</taxon>
        <taxon>Limimaricola</taxon>
    </lineage>
</organism>
<evidence type="ECO:0000259" key="1">
    <source>
        <dbReference type="PROSITE" id="PS50994"/>
    </source>
</evidence>
<proteinExistence type="predicted"/>
<dbReference type="InterPro" id="IPR001584">
    <property type="entry name" value="Integrase_cat-core"/>
</dbReference>
<evidence type="ECO:0000313" key="2">
    <source>
        <dbReference type="EMBL" id="PSK85771.1"/>
    </source>
</evidence>
<reference evidence="2 5" key="2">
    <citation type="submission" date="2018-03" db="EMBL/GenBank/DDBJ databases">
        <title>Genomic Encyclopedia of Archaeal and Bacterial Type Strains, Phase II (KMG-II): from individual species to whole genera.</title>
        <authorList>
            <person name="Goeker M."/>
        </authorList>
    </citation>
    <scope>NUCLEOTIDE SEQUENCE [LARGE SCALE GENOMIC DNA]</scope>
    <source>
        <strain evidence="2 5">DSM 29956</strain>
    </source>
</reference>
<name>A0A1X6ZNY6_9RHOB</name>
<evidence type="ECO:0000313" key="5">
    <source>
        <dbReference type="Proteomes" id="UP000240624"/>
    </source>
</evidence>
<dbReference type="InterPro" id="IPR047797">
    <property type="entry name" value="ISNCY_transpos"/>
</dbReference>
<dbReference type="InterPro" id="IPR036397">
    <property type="entry name" value="RNaseH_sf"/>
</dbReference>
<dbReference type="Proteomes" id="UP000193495">
    <property type="component" value="Unassembled WGS sequence"/>
</dbReference>
<dbReference type="PROSITE" id="PS50994">
    <property type="entry name" value="INTEGRASE"/>
    <property type="match status" value="1"/>
</dbReference>
<evidence type="ECO:0000313" key="4">
    <source>
        <dbReference type="Proteomes" id="UP000193495"/>
    </source>
</evidence>
<dbReference type="GO" id="GO:0003676">
    <property type="term" value="F:nucleic acid binding"/>
    <property type="evidence" value="ECO:0007669"/>
    <property type="project" value="InterPro"/>
</dbReference>
<dbReference type="SUPFAM" id="SSF53098">
    <property type="entry name" value="Ribonuclease H-like"/>
    <property type="match status" value="1"/>
</dbReference>
<feature type="domain" description="Integrase catalytic" evidence="1">
    <location>
        <begin position="75"/>
        <end position="255"/>
    </location>
</feature>
<dbReference type="PANTHER" id="PTHR35004">
    <property type="entry name" value="TRANSPOSASE RV3428C-RELATED"/>
    <property type="match status" value="1"/>
</dbReference>
<dbReference type="GO" id="GO:0015074">
    <property type="term" value="P:DNA integration"/>
    <property type="evidence" value="ECO:0007669"/>
    <property type="project" value="InterPro"/>
</dbReference>
<dbReference type="AlphaFoldDB" id="A0A1X6ZNY6"/>
<protein>
    <submittedName>
        <fullName evidence="3">Integrase core domain protein</fullName>
    </submittedName>
    <submittedName>
        <fullName evidence="2">Integrase-like protein</fullName>
    </submittedName>
</protein>
<evidence type="ECO:0000313" key="3">
    <source>
        <dbReference type="EMBL" id="SLN57338.1"/>
    </source>
</evidence>
<dbReference type="InterPro" id="IPR012337">
    <property type="entry name" value="RNaseH-like_sf"/>
</dbReference>